<reference evidence="9" key="2">
    <citation type="submission" date="2021-08" db="EMBL/GenBank/DDBJ databases">
        <authorList>
            <person name="Dalcin Martins P."/>
        </authorList>
    </citation>
    <scope>NUCLEOTIDE SEQUENCE</scope>
    <source>
        <strain evidence="9">MAG_39</strain>
    </source>
</reference>
<evidence type="ECO:0000259" key="8">
    <source>
        <dbReference type="PROSITE" id="PS50928"/>
    </source>
</evidence>
<evidence type="ECO:0000256" key="5">
    <source>
        <dbReference type="ARBA" id="ARBA00022989"/>
    </source>
</evidence>
<feature type="domain" description="ABC transmembrane type-1" evidence="8">
    <location>
        <begin position="55"/>
        <end position="237"/>
    </location>
</feature>
<dbReference type="CDD" id="cd06261">
    <property type="entry name" value="TM_PBP2"/>
    <property type="match status" value="1"/>
</dbReference>
<evidence type="ECO:0000256" key="6">
    <source>
        <dbReference type="ARBA" id="ARBA00023136"/>
    </source>
</evidence>
<evidence type="ECO:0000256" key="3">
    <source>
        <dbReference type="ARBA" id="ARBA00022475"/>
    </source>
</evidence>
<keyword evidence="3" id="KW-1003">Cell membrane</keyword>
<gene>
    <name evidence="9" type="ORF">K8I29_03225</name>
</gene>
<dbReference type="Gene3D" id="1.10.3720.10">
    <property type="entry name" value="MetI-like"/>
    <property type="match status" value="1"/>
</dbReference>
<evidence type="ECO:0000256" key="2">
    <source>
        <dbReference type="ARBA" id="ARBA00022448"/>
    </source>
</evidence>
<comment type="caution">
    <text evidence="9">The sequence shown here is derived from an EMBL/GenBank/DDBJ whole genome shotgun (WGS) entry which is preliminary data.</text>
</comment>
<sequence>MKYIPVIAVLLAWQALSSAGIIPANRLPSPFAIMEGLVGLITDGLPPGHTLTGHFAASLKRVFCGVAVSLLTGIPIGLLMGFWRKLGDFLNPFVEMIRPIPPLAWVPLAILWFGIGDASATFIIFLGSFFPILLNTITGVLSINRRIVEYAVILGARKRDLFLKVLVPGAMPSIITGIRIGLGIGWMTLVAAEFTGVKSGYGLGYLIMTARDIQRADQIIAGMAIIGVTGYLMDFLIRKTEDKLLRWR</sequence>
<dbReference type="Pfam" id="PF00528">
    <property type="entry name" value="BPD_transp_1"/>
    <property type="match status" value="1"/>
</dbReference>
<proteinExistence type="inferred from homology"/>
<dbReference type="PANTHER" id="PTHR30151">
    <property type="entry name" value="ALKANE SULFONATE ABC TRANSPORTER-RELATED, MEMBRANE SUBUNIT"/>
    <property type="match status" value="1"/>
</dbReference>
<dbReference type="GO" id="GO:0042918">
    <property type="term" value="P:alkanesulfonate transmembrane transport"/>
    <property type="evidence" value="ECO:0007669"/>
    <property type="project" value="UniProtKB-ARBA"/>
</dbReference>
<evidence type="ECO:0000256" key="4">
    <source>
        <dbReference type="ARBA" id="ARBA00022692"/>
    </source>
</evidence>
<dbReference type="InterPro" id="IPR000515">
    <property type="entry name" value="MetI-like"/>
</dbReference>
<dbReference type="InterPro" id="IPR035906">
    <property type="entry name" value="MetI-like_sf"/>
</dbReference>
<keyword evidence="6 7" id="KW-0472">Membrane</keyword>
<dbReference type="SUPFAM" id="SSF161098">
    <property type="entry name" value="MetI-like"/>
    <property type="match status" value="1"/>
</dbReference>
<feature type="transmembrane region" description="Helical" evidence="7">
    <location>
        <begin position="121"/>
        <end position="141"/>
    </location>
</feature>
<dbReference type="PANTHER" id="PTHR30151:SF0">
    <property type="entry name" value="ABC TRANSPORTER PERMEASE PROTEIN MJ0413-RELATED"/>
    <property type="match status" value="1"/>
</dbReference>
<dbReference type="Proteomes" id="UP000705867">
    <property type="component" value="Unassembled WGS sequence"/>
</dbReference>
<dbReference type="GO" id="GO:0005886">
    <property type="term" value="C:plasma membrane"/>
    <property type="evidence" value="ECO:0007669"/>
    <property type="project" value="UniProtKB-SubCell"/>
</dbReference>
<evidence type="ECO:0000313" key="10">
    <source>
        <dbReference type="Proteomes" id="UP000705867"/>
    </source>
</evidence>
<protein>
    <submittedName>
        <fullName evidence="9">ABC transporter permease</fullName>
    </submittedName>
</protein>
<evidence type="ECO:0000313" key="9">
    <source>
        <dbReference type="EMBL" id="MBZ0155210.1"/>
    </source>
</evidence>
<dbReference type="EMBL" id="JAIOIV010000028">
    <property type="protein sequence ID" value="MBZ0155210.1"/>
    <property type="molecule type" value="Genomic_DNA"/>
</dbReference>
<comment type="similarity">
    <text evidence="7">Belongs to the binding-protein-dependent transport system permease family.</text>
</comment>
<evidence type="ECO:0000256" key="7">
    <source>
        <dbReference type="RuleBase" id="RU363032"/>
    </source>
</evidence>
<keyword evidence="5 7" id="KW-1133">Transmembrane helix</keyword>
<organism evidence="9 10">
    <name type="scientific">Candidatus Nitrobium versatile</name>
    <dbReference type="NCBI Taxonomy" id="2884831"/>
    <lineage>
        <taxon>Bacteria</taxon>
        <taxon>Pseudomonadati</taxon>
        <taxon>Nitrospirota</taxon>
        <taxon>Nitrospiria</taxon>
        <taxon>Nitrospirales</taxon>
        <taxon>Nitrospiraceae</taxon>
        <taxon>Candidatus Nitrobium</taxon>
    </lineage>
</organism>
<feature type="transmembrane region" description="Helical" evidence="7">
    <location>
        <begin position="161"/>
        <end position="180"/>
    </location>
</feature>
<accession>A0A953J9X4</accession>
<dbReference type="AlphaFoldDB" id="A0A953J9X4"/>
<keyword evidence="2 7" id="KW-0813">Transport</keyword>
<keyword evidence="4 7" id="KW-0812">Transmembrane</keyword>
<evidence type="ECO:0000256" key="1">
    <source>
        <dbReference type="ARBA" id="ARBA00004651"/>
    </source>
</evidence>
<feature type="transmembrane region" description="Helical" evidence="7">
    <location>
        <begin position="62"/>
        <end position="84"/>
    </location>
</feature>
<feature type="transmembrane region" description="Helical" evidence="7">
    <location>
        <begin position="219"/>
        <end position="237"/>
    </location>
</feature>
<dbReference type="PROSITE" id="PS50928">
    <property type="entry name" value="ABC_TM1"/>
    <property type="match status" value="1"/>
</dbReference>
<name>A0A953J9X4_9BACT</name>
<reference evidence="9" key="1">
    <citation type="journal article" date="2021" name="bioRxiv">
        <title>Unraveling nitrogen, sulfur and carbon metabolic pathways and microbial community transcriptional responses to substrate deprivation and toxicity stresses in a bioreactor mimicking anoxic brackish coastal sediment conditions.</title>
        <authorList>
            <person name="Martins P.D."/>
            <person name="Echeveste M.J."/>
            <person name="Arshad A."/>
            <person name="Kurth J."/>
            <person name="Ouboter H."/>
            <person name="Jetten M.S.M."/>
            <person name="Welte C.U."/>
        </authorList>
    </citation>
    <scope>NUCLEOTIDE SEQUENCE</scope>
    <source>
        <strain evidence="9">MAG_39</strain>
    </source>
</reference>
<dbReference type="FunFam" id="1.10.3720.10:FF:000003">
    <property type="entry name" value="Aliphatic sulfonate ABC transporter permease"/>
    <property type="match status" value="1"/>
</dbReference>
<comment type="subcellular location">
    <subcellularLocation>
        <location evidence="1 7">Cell membrane</location>
        <topology evidence="1 7">Multi-pass membrane protein</topology>
    </subcellularLocation>
</comment>